<feature type="region of interest" description="Disordered" evidence="1">
    <location>
        <begin position="434"/>
        <end position="458"/>
    </location>
</feature>
<organism evidence="2 3">
    <name type="scientific">Tanacetum coccineum</name>
    <dbReference type="NCBI Taxonomy" id="301880"/>
    <lineage>
        <taxon>Eukaryota</taxon>
        <taxon>Viridiplantae</taxon>
        <taxon>Streptophyta</taxon>
        <taxon>Embryophyta</taxon>
        <taxon>Tracheophyta</taxon>
        <taxon>Spermatophyta</taxon>
        <taxon>Magnoliopsida</taxon>
        <taxon>eudicotyledons</taxon>
        <taxon>Gunneridae</taxon>
        <taxon>Pentapetalae</taxon>
        <taxon>asterids</taxon>
        <taxon>campanulids</taxon>
        <taxon>Asterales</taxon>
        <taxon>Asteraceae</taxon>
        <taxon>Asteroideae</taxon>
        <taxon>Anthemideae</taxon>
        <taxon>Anthemidinae</taxon>
        <taxon>Tanacetum</taxon>
    </lineage>
</organism>
<evidence type="ECO:0000256" key="1">
    <source>
        <dbReference type="SAM" id="MobiDB-lite"/>
    </source>
</evidence>
<accession>A0ABQ4ZCQ9</accession>
<name>A0ABQ4ZCQ9_9ASTR</name>
<evidence type="ECO:0000313" key="3">
    <source>
        <dbReference type="Proteomes" id="UP001151760"/>
    </source>
</evidence>
<feature type="region of interest" description="Disordered" evidence="1">
    <location>
        <begin position="263"/>
        <end position="295"/>
    </location>
</feature>
<gene>
    <name evidence="2" type="ORF">Tco_0769466</name>
</gene>
<proteinExistence type="predicted"/>
<reference evidence="2" key="2">
    <citation type="submission" date="2022-01" db="EMBL/GenBank/DDBJ databases">
        <authorList>
            <person name="Yamashiro T."/>
            <person name="Shiraishi A."/>
            <person name="Satake H."/>
            <person name="Nakayama K."/>
        </authorList>
    </citation>
    <scope>NUCLEOTIDE SEQUENCE</scope>
</reference>
<keyword evidence="3" id="KW-1185">Reference proteome</keyword>
<dbReference type="Proteomes" id="UP001151760">
    <property type="component" value="Unassembled WGS sequence"/>
</dbReference>
<evidence type="ECO:0000313" key="2">
    <source>
        <dbReference type="EMBL" id="GJS86830.1"/>
    </source>
</evidence>
<feature type="compositionally biased region" description="Basic and acidic residues" evidence="1">
    <location>
        <begin position="269"/>
        <end position="295"/>
    </location>
</feature>
<sequence length="473" mass="53434">MANQEQNPPQQEQPFVAAKQVGFNLEDIILNTNNDVALIYQEHNNKDYFKCVADFISKCCRSKPFTRSSNMYKEYLDEFWYSAIALENSKVSFSIPTGGIYGEVGCLGGKTRGFDQITNKDAIILYSLANRINIDYASIFWEEPFIINMNKRHRKRAKPKRCEFLKLPSPLPMLRGFPKAQILELNLDTKSIQLLQNNHPYPAKRQQKVGPLKHPIASFIVHSEFTSGCDASADSTAKADLELSAPNDSKPQQQDDPVIVVDDSDEDEETKKDEVHPTPNAETKDTSSQKHKLEIKKNKAEAEAALLKAQPSFPNAEQLNELLVKSLQSEFSKILFAHDFSSSLPTELKELPNKFNELYEEVKGLKTQVHEFEVELPKELKEIPTKLDDFTKTITSLTSQVAELKTLYLLLNVTKALNKFAQVLDYASSKARDQSVPSVGNADTMPAEGEKNTNQATISQLFQRRAEKENLNK</sequence>
<reference evidence="2" key="1">
    <citation type="journal article" date="2022" name="Int. J. Mol. Sci.">
        <title>Draft Genome of Tanacetum Coccineum: Genomic Comparison of Closely Related Tanacetum-Family Plants.</title>
        <authorList>
            <person name="Yamashiro T."/>
            <person name="Shiraishi A."/>
            <person name="Nakayama K."/>
            <person name="Satake H."/>
        </authorList>
    </citation>
    <scope>NUCLEOTIDE SEQUENCE</scope>
</reference>
<dbReference type="EMBL" id="BQNB010011149">
    <property type="protein sequence ID" value="GJS86830.1"/>
    <property type="molecule type" value="Genomic_DNA"/>
</dbReference>
<comment type="caution">
    <text evidence="2">The sequence shown here is derived from an EMBL/GenBank/DDBJ whole genome shotgun (WGS) entry which is preliminary data.</text>
</comment>
<protein>
    <submittedName>
        <fullName evidence="2">Uncharacterized protein</fullName>
    </submittedName>
</protein>